<protein>
    <submittedName>
        <fullName evidence="1">Uncharacterized protein</fullName>
    </submittedName>
</protein>
<dbReference type="STRING" id="36646.A0A1V6UEP8"/>
<proteinExistence type="predicted"/>
<dbReference type="AlphaFoldDB" id="A0A1V6UEP8"/>
<evidence type="ECO:0000313" key="1">
    <source>
        <dbReference type="EMBL" id="OQE36937.1"/>
    </source>
</evidence>
<dbReference type="EMBL" id="MDDG01000011">
    <property type="protein sequence ID" value="OQE36937.1"/>
    <property type="molecule type" value="Genomic_DNA"/>
</dbReference>
<evidence type="ECO:0000313" key="2">
    <source>
        <dbReference type="Proteomes" id="UP000191500"/>
    </source>
</evidence>
<accession>A0A1V6UEP8</accession>
<keyword evidence="2" id="KW-1185">Reference proteome</keyword>
<sequence length="285" mass="31404">MFEHLWYDLPNQLGGAVAKFNEVITHDPQFLAFTNSEHITEPISFGMNSIGSENYLVFTFKQGSGNVRSFWALYGQNIRQEGVEALGDKLAFAKYAHIWRSMFDVLHDVYCGPNDAQPQAEPEENFLIGRENAYLECVAGVIKALKLKQPILCGASMAGQACIAAAICAEGVGIMGSILLQGCERVEMHREWYDKSPMIISATSNPEWAYGVSFPTPDSTNYSNLEIDDVPDCPGREPKAIVAHIHRHLSLATFFLMSVEFLPAELIHLIASLSPSESSITALAS</sequence>
<name>A0A1V6UEP8_9EURO</name>
<gene>
    <name evidence="1" type="ORF">PENCOP_c011G00738</name>
</gene>
<organism evidence="1 2">
    <name type="scientific">Penicillium coprophilum</name>
    <dbReference type="NCBI Taxonomy" id="36646"/>
    <lineage>
        <taxon>Eukaryota</taxon>
        <taxon>Fungi</taxon>
        <taxon>Dikarya</taxon>
        <taxon>Ascomycota</taxon>
        <taxon>Pezizomycotina</taxon>
        <taxon>Eurotiomycetes</taxon>
        <taxon>Eurotiomycetidae</taxon>
        <taxon>Eurotiales</taxon>
        <taxon>Aspergillaceae</taxon>
        <taxon>Penicillium</taxon>
    </lineage>
</organism>
<dbReference type="Proteomes" id="UP000191500">
    <property type="component" value="Unassembled WGS sequence"/>
</dbReference>
<reference evidence="2" key="1">
    <citation type="journal article" date="2017" name="Nat. Microbiol.">
        <title>Global analysis of biosynthetic gene clusters reveals vast potential of secondary metabolite production in Penicillium species.</title>
        <authorList>
            <person name="Nielsen J.C."/>
            <person name="Grijseels S."/>
            <person name="Prigent S."/>
            <person name="Ji B."/>
            <person name="Dainat J."/>
            <person name="Nielsen K.F."/>
            <person name="Frisvad J.C."/>
            <person name="Workman M."/>
            <person name="Nielsen J."/>
        </authorList>
    </citation>
    <scope>NUCLEOTIDE SEQUENCE [LARGE SCALE GENOMIC DNA]</scope>
    <source>
        <strain evidence="2">IBT 31321</strain>
    </source>
</reference>
<comment type="caution">
    <text evidence="1">The sequence shown here is derived from an EMBL/GenBank/DDBJ whole genome shotgun (WGS) entry which is preliminary data.</text>
</comment>